<proteinExistence type="predicted"/>
<sequence>IRLANEKNLAWLEQKKVQQTQTDALLEVEAQKIYDKINNLSFDFILKKDEKGEPFGSVGFKEILTSLEKVEMTMATTKLNNFEIKKLEDKNLNPYYLIVNNDNRDEAYFCFERMVKEGWDIL</sequence>
<dbReference type="Proteomes" id="UP000789920">
    <property type="component" value="Unassembled WGS sequence"/>
</dbReference>
<accession>A0ACA9SNC9</accession>
<keyword evidence="2" id="KW-1185">Reference proteome</keyword>
<name>A0ACA9SNC9_9GLOM</name>
<reference evidence="1" key="1">
    <citation type="submission" date="2021-06" db="EMBL/GenBank/DDBJ databases">
        <authorList>
            <person name="Kallberg Y."/>
            <person name="Tangrot J."/>
            <person name="Rosling A."/>
        </authorList>
    </citation>
    <scope>NUCLEOTIDE SEQUENCE</scope>
    <source>
        <strain evidence="1">MA461A</strain>
    </source>
</reference>
<comment type="caution">
    <text evidence="1">The sequence shown here is derived from an EMBL/GenBank/DDBJ whole genome shotgun (WGS) entry which is preliminary data.</text>
</comment>
<gene>
    <name evidence="1" type="ORF">RPERSI_LOCUS31968</name>
</gene>
<organism evidence="1 2">
    <name type="scientific">Racocetra persica</name>
    <dbReference type="NCBI Taxonomy" id="160502"/>
    <lineage>
        <taxon>Eukaryota</taxon>
        <taxon>Fungi</taxon>
        <taxon>Fungi incertae sedis</taxon>
        <taxon>Mucoromycota</taxon>
        <taxon>Glomeromycotina</taxon>
        <taxon>Glomeromycetes</taxon>
        <taxon>Diversisporales</taxon>
        <taxon>Gigasporaceae</taxon>
        <taxon>Racocetra</taxon>
    </lineage>
</organism>
<feature type="non-terminal residue" evidence="1">
    <location>
        <position position="122"/>
    </location>
</feature>
<evidence type="ECO:0000313" key="2">
    <source>
        <dbReference type="Proteomes" id="UP000789920"/>
    </source>
</evidence>
<feature type="non-terminal residue" evidence="1">
    <location>
        <position position="1"/>
    </location>
</feature>
<evidence type="ECO:0000313" key="1">
    <source>
        <dbReference type="EMBL" id="CAG8841640.1"/>
    </source>
</evidence>
<dbReference type="EMBL" id="CAJVQC010131041">
    <property type="protein sequence ID" value="CAG8841640.1"/>
    <property type="molecule type" value="Genomic_DNA"/>
</dbReference>
<protein>
    <submittedName>
        <fullName evidence="1">19542_t:CDS:1</fullName>
    </submittedName>
</protein>